<protein>
    <submittedName>
        <fullName evidence="1">DUF6912 family protein</fullName>
    </submittedName>
</protein>
<dbReference type="EMBL" id="JBHUOP010000002">
    <property type="protein sequence ID" value="MFD2839812.1"/>
    <property type="molecule type" value="Genomic_DNA"/>
</dbReference>
<evidence type="ECO:0000313" key="2">
    <source>
        <dbReference type="Proteomes" id="UP001597391"/>
    </source>
</evidence>
<dbReference type="RefSeq" id="WP_377465372.1">
    <property type="nucleotide sequence ID" value="NZ_JBHUOP010000002.1"/>
</dbReference>
<organism evidence="1 2">
    <name type="scientific">Populibacterium corticicola</name>
    <dbReference type="NCBI Taxonomy" id="1812826"/>
    <lineage>
        <taxon>Bacteria</taxon>
        <taxon>Bacillati</taxon>
        <taxon>Actinomycetota</taxon>
        <taxon>Actinomycetes</taxon>
        <taxon>Micrococcales</taxon>
        <taxon>Jonesiaceae</taxon>
        <taxon>Populibacterium</taxon>
    </lineage>
</organism>
<accession>A0ABW5XCK6</accession>
<proteinExistence type="predicted"/>
<dbReference type="Proteomes" id="UP001597391">
    <property type="component" value="Unassembled WGS sequence"/>
</dbReference>
<gene>
    <name evidence="1" type="ORF">ACFSYH_04420</name>
</gene>
<dbReference type="InterPro" id="IPR054206">
    <property type="entry name" value="DUF6912"/>
</dbReference>
<keyword evidence="2" id="KW-1185">Reference proteome</keyword>
<comment type="caution">
    <text evidence="1">The sequence shown here is derived from an EMBL/GenBank/DDBJ whole genome shotgun (WGS) entry which is preliminary data.</text>
</comment>
<evidence type="ECO:0000313" key="1">
    <source>
        <dbReference type="EMBL" id="MFD2839812.1"/>
    </source>
</evidence>
<sequence length="158" mass="17022">MRLYVPATLSELDGVKGNKINLTPRRAHTATAALVRQYAAEDITDIEEVEYGAFMAAADDSLMLIAAAPDEQWTRLIISVDVPDSAVTVVEATPDEALSAVDITQDLGPTKIVCVHVDEPEAAGDIQGVLEGKEEAIIALGERDLLWYDVSELGMISR</sequence>
<reference evidence="2" key="1">
    <citation type="journal article" date="2019" name="Int. J. Syst. Evol. Microbiol.">
        <title>The Global Catalogue of Microorganisms (GCM) 10K type strain sequencing project: providing services to taxonomists for standard genome sequencing and annotation.</title>
        <authorList>
            <consortium name="The Broad Institute Genomics Platform"/>
            <consortium name="The Broad Institute Genome Sequencing Center for Infectious Disease"/>
            <person name="Wu L."/>
            <person name="Ma J."/>
        </authorList>
    </citation>
    <scope>NUCLEOTIDE SEQUENCE [LARGE SCALE GENOMIC DNA]</scope>
    <source>
        <strain evidence="2">KCTC 33576</strain>
    </source>
</reference>
<name>A0ABW5XCK6_9MICO</name>
<dbReference type="Pfam" id="PF21853">
    <property type="entry name" value="DUF6912"/>
    <property type="match status" value="1"/>
</dbReference>